<dbReference type="InterPro" id="IPR043129">
    <property type="entry name" value="ATPase_NBD"/>
</dbReference>
<gene>
    <name evidence="2" type="ORF">JJE72_01880</name>
</gene>
<organism evidence="2 3">
    <name type="scientific">Sinomonas cellulolyticus</name>
    <dbReference type="NCBI Taxonomy" id="2801916"/>
    <lineage>
        <taxon>Bacteria</taxon>
        <taxon>Bacillati</taxon>
        <taxon>Actinomycetota</taxon>
        <taxon>Actinomycetes</taxon>
        <taxon>Micrococcales</taxon>
        <taxon>Micrococcaceae</taxon>
        <taxon>Sinomonas</taxon>
    </lineage>
</organism>
<dbReference type="PANTHER" id="PTHR18964">
    <property type="entry name" value="ROK (REPRESSOR, ORF, KINASE) FAMILY"/>
    <property type="match status" value="1"/>
</dbReference>
<dbReference type="InterPro" id="IPR036388">
    <property type="entry name" value="WH-like_DNA-bd_sf"/>
</dbReference>
<dbReference type="SUPFAM" id="SSF53067">
    <property type="entry name" value="Actin-like ATPase domain"/>
    <property type="match status" value="1"/>
</dbReference>
<sequence>MRSGPAAGPHVVRLANADTVLRRLQEAGHAAALAAHGRPLPGGEAAPDSALRRGALTAGALVDSTGLTRATVIAVCEDLVRRGWAVEAEAPAGAQSRGRPPRAFAFRAEAGVVVGVDMGAAKTTALVADLLGTPLATATGAFPAAASASERVRIVSATALDALAAAGTSPERVLAIGAGVAAPVDRDGQIAMPRDFWQQFDVDLAAGLAQRHGWPVFLENDANLAALAEQWRGAARGVDDVAVVLAGERLGAGLLESGRLLRGRHGGAGELSFLRLVEGSPGPHGIGQLARLWGAEEAAASGLAGLAPEEVTAEAVFAAAHDGDPAALRVLARLTGHVARAVAVLATVFNPELVVLGGAVAGAASALLPGIRVALPALTDTPPRLEVSSLGGDAVALGAVRRALDDVAEHALDLELPGE</sequence>
<dbReference type="Proteomes" id="UP000639051">
    <property type="component" value="Unassembled WGS sequence"/>
</dbReference>
<name>A0ABS1JYI6_9MICC</name>
<dbReference type="Gene3D" id="1.10.10.10">
    <property type="entry name" value="Winged helix-like DNA-binding domain superfamily/Winged helix DNA-binding domain"/>
    <property type="match status" value="1"/>
</dbReference>
<dbReference type="PANTHER" id="PTHR18964:SF149">
    <property type="entry name" value="BIFUNCTIONAL UDP-N-ACETYLGLUCOSAMINE 2-EPIMERASE_N-ACETYLMANNOSAMINE KINASE"/>
    <property type="match status" value="1"/>
</dbReference>
<protein>
    <submittedName>
        <fullName evidence="2">ROK family protein</fullName>
    </submittedName>
</protein>
<reference evidence="2 3" key="1">
    <citation type="submission" date="2021-01" db="EMBL/GenBank/DDBJ databases">
        <title>Genome public.</title>
        <authorList>
            <person name="Liu C."/>
            <person name="Sun Q."/>
        </authorList>
    </citation>
    <scope>NUCLEOTIDE SEQUENCE [LARGE SCALE GENOMIC DNA]</scope>
    <source>
        <strain evidence="2 3">JC656</strain>
    </source>
</reference>
<dbReference type="InterPro" id="IPR000600">
    <property type="entry name" value="ROK"/>
</dbReference>
<keyword evidence="3" id="KW-1185">Reference proteome</keyword>
<accession>A0ABS1JYI6</accession>
<dbReference type="RefSeq" id="WP_189695013.1">
    <property type="nucleotide sequence ID" value="NZ_BNCM01000016.1"/>
</dbReference>
<evidence type="ECO:0000256" key="1">
    <source>
        <dbReference type="ARBA" id="ARBA00006479"/>
    </source>
</evidence>
<dbReference type="EMBL" id="JAERRC010000008">
    <property type="protein sequence ID" value="MBL0704253.1"/>
    <property type="molecule type" value="Genomic_DNA"/>
</dbReference>
<proteinExistence type="inferred from homology"/>
<comment type="caution">
    <text evidence="2">The sequence shown here is derived from an EMBL/GenBank/DDBJ whole genome shotgun (WGS) entry which is preliminary data.</text>
</comment>
<comment type="similarity">
    <text evidence="1">Belongs to the ROK (NagC/XylR) family.</text>
</comment>
<evidence type="ECO:0000313" key="2">
    <source>
        <dbReference type="EMBL" id="MBL0704253.1"/>
    </source>
</evidence>
<evidence type="ECO:0000313" key="3">
    <source>
        <dbReference type="Proteomes" id="UP000639051"/>
    </source>
</evidence>
<dbReference type="Pfam" id="PF00480">
    <property type="entry name" value="ROK"/>
    <property type="match status" value="1"/>
</dbReference>
<dbReference type="Gene3D" id="3.30.420.40">
    <property type="match status" value="2"/>
</dbReference>